<comment type="cofactor">
    <cofactor evidence="2">
        <name>Zn(2+)</name>
        <dbReference type="ChEBI" id="CHEBI:29105"/>
    </cofactor>
</comment>
<evidence type="ECO:0000256" key="8">
    <source>
        <dbReference type="ARBA" id="ARBA00023277"/>
    </source>
</evidence>
<keyword evidence="11" id="KW-1185">Reference proteome</keyword>
<evidence type="ECO:0000256" key="1">
    <source>
        <dbReference type="ARBA" id="ARBA00001726"/>
    </source>
</evidence>
<evidence type="ECO:0000259" key="9">
    <source>
        <dbReference type="SMART" id="SM01007"/>
    </source>
</evidence>
<dbReference type="AlphaFoldDB" id="A0A1H6CH34"/>
<evidence type="ECO:0000256" key="7">
    <source>
        <dbReference type="ARBA" id="ARBA00023235"/>
    </source>
</evidence>
<evidence type="ECO:0000256" key="5">
    <source>
        <dbReference type="ARBA" id="ARBA00022723"/>
    </source>
</evidence>
<dbReference type="RefSeq" id="WP_103935384.1">
    <property type="nucleotide sequence ID" value="NZ_FNVA01000011.1"/>
</dbReference>
<dbReference type="PANTHER" id="PTHR22789">
    <property type="entry name" value="FUCULOSE PHOSPHATE ALDOLASE"/>
    <property type="match status" value="1"/>
</dbReference>
<sequence length="240" mass="26155">MLLKKLREEVLEANLELVKRGLVLYTFGNASGVDREQGLVVIKPSGVDYEKLKPEHMVVTDLEGKIVEGDYRPSSDLDTHTLLYREFAQIGAVVHTHSEFATSFAQTGRAIPALGTTHADYFYGPVPVTRPLSDAAIGGRYVHETGVAIVERFKGVDGVEPIDPLAVPACLVAGHAPFVWGADAHDAAHNAVVLEAVARMAFRTLLLEANPQVVTQALLDRHYFRKHGANATYGQTKEVC</sequence>
<evidence type="ECO:0000256" key="2">
    <source>
        <dbReference type="ARBA" id="ARBA00001947"/>
    </source>
</evidence>
<dbReference type="OrthoDB" id="9786287at2"/>
<dbReference type="EC" id="5.1.3.4" evidence="4"/>
<dbReference type="Gene3D" id="3.40.225.10">
    <property type="entry name" value="Class II aldolase/adducin N-terminal domain"/>
    <property type="match status" value="1"/>
</dbReference>
<evidence type="ECO:0000256" key="6">
    <source>
        <dbReference type="ARBA" id="ARBA00022833"/>
    </source>
</evidence>
<evidence type="ECO:0000313" key="11">
    <source>
        <dbReference type="Proteomes" id="UP000236728"/>
    </source>
</evidence>
<dbReference type="GO" id="GO:0046872">
    <property type="term" value="F:metal ion binding"/>
    <property type="evidence" value="ECO:0007669"/>
    <property type="project" value="UniProtKB-KW"/>
</dbReference>
<gene>
    <name evidence="10" type="ORF">SAMN05421819_4559</name>
</gene>
<dbReference type="Pfam" id="PF00596">
    <property type="entry name" value="Aldolase_II"/>
    <property type="match status" value="1"/>
</dbReference>
<organism evidence="10 11">
    <name type="scientific">Bryocella elongata</name>
    <dbReference type="NCBI Taxonomy" id="863522"/>
    <lineage>
        <taxon>Bacteria</taxon>
        <taxon>Pseudomonadati</taxon>
        <taxon>Acidobacteriota</taxon>
        <taxon>Terriglobia</taxon>
        <taxon>Terriglobales</taxon>
        <taxon>Acidobacteriaceae</taxon>
        <taxon>Bryocella</taxon>
    </lineage>
</organism>
<dbReference type="InterPro" id="IPR001303">
    <property type="entry name" value="Aldolase_II/adducin_N"/>
</dbReference>
<dbReference type="FunFam" id="3.40.225.10:FF:000001">
    <property type="entry name" value="L-ribulose-5-phosphate 4-epimerase UlaF"/>
    <property type="match status" value="1"/>
</dbReference>
<dbReference type="InterPro" id="IPR036409">
    <property type="entry name" value="Aldolase_II/adducin_N_sf"/>
</dbReference>
<evidence type="ECO:0000313" key="10">
    <source>
        <dbReference type="EMBL" id="SEG72299.1"/>
    </source>
</evidence>
<dbReference type="GO" id="GO:0019323">
    <property type="term" value="P:pentose catabolic process"/>
    <property type="evidence" value="ECO:0007669"/>
    <property type="project" value="TreeGrafter"/>
</dbReference>
<protein>
    <recommendedName>
        <fullName evidence="4">L-ribulose-5-phosphate 4-epimerase</fullName>
        <ecNumber evidence="4">5.1.3.4</ecNumber>
    </recommendedName>
</protein>
<dbReference type="GO" id="GO:0008742">
    <property type="term" value="F:L-ribulose-phosphate 4-epimerase activity"/>
    <property type="evidence" value="ECO:0007669"/>
    <property type="project" value="UniProtKB-EC"/>
</dbReference>
<evidence type="ECO:0000256" key="3">
    <source>
        <dbReference type="ARBA" id="ARBA00010037"/>
    </source>
</evidence>
<dbReference type="SUPFAM" id="SSF53639">
    <property type="entry name" value="AraD/HMP-PK domain-like"/>
    <property type="match status" value="1"/>
</dbReference>
<keyword evidence="7" id="KW-0413">Isomerase</keyword>
<comment type="similarity">
    <text evidence="3">Belongs to the aldolase class II family. AraD/FucA subfamily.</text>
</comment>
<dbReference type="SMART" id="SM01007">
    <property type="entry name" value="Aldolase_II"/>
    <property type="match status" value="1"/>
</dbReference>
<dbReference type="PANTHER" id="PTHR22789:SF8">
    <property type="entry name" value="L-RIBULOSE-5-PHOSPHATE 4-EPIMERASE SGBE"/>
    <property type="match status" value="1"/>
</dbReference>
<keyword evidence="5" id="KW-0479">Metal-binding</keyword>
<name>A0A1H6CH34_9BACT</name>
<reference evidence="10 11" key="1">
    <citation type="submission" date="2016-10" db="EMBL/GenBank/DDBJ databases">
        <authorList>
            <person name="de Groot N.N."/>
        </authorList>
    </citation>
    <scope>NUCLEOTIDE SEQUENCE [LARGE SCALE GENOMIC DNA]</scope>
    <source>
        <strain evidence="10 11">DSM 22489</strain>
    </source>
</reference>
<proteinExistence type="inferred from homology"/>
<keyword evidence="8" id="KW-0119">Carbohydrate metabolism</keyword>
<evidence type="ECO:0000256" key="4">
    <source>
        <dbReference type="ARBA" id="ARBA00013186"/>
    </source>
</evidence>
<comment type="catalytic activity">
    <reaction evidence="1">
        <text>L-ribulose 5-phosphate = D-xylulose 5-phosphate</text>
        <dbReference type="Rhea" id="RHEA:22368"/>
        <dbReference type="ChEBI" id="CHEBI:57737"/>
        <dbReference type="ChEBI" id="CHEBI:58226"/>
        <dbReference type="EC" id="5.1.3.4"/>
    </reaction>
</comment>
<dbReference type="GO" id="GO:0005829">
    <property type="term" value="C:cytosol"/>
    <property type="evidence" value="ECO:0007669"/>
    <property type="project" value="TreeGrafter"/>
</dbReference>
<dbReference type="EMBL" id="FNVA01000011">
    <property type="protein sequence ID" value="SEG72299.1"/>
    <property type="molecule type" value="Genomic_DNA"/>
</dbReference>
<dbReference type="InterPro" id="IPR050197">
    <property type="entry name" value="Aldolase_class_II_sugar_metab"/>
</dbReference>
<dbReference type="Proteomes" id="UP000236728">
    <property type="component" value="Unassembled WGS sequence"/>
</dbReference>
<feature type="domain" description="Class II aldolase/adducin N-terminal" evidence="9">
    <location>
        <begin position="8"/>
        <end position="202"/>
    </location>
</feature>
<dbReference type="GO" id="GO:0016832">
    <property type="term" value="F:aldehyde-lyase activity"/>
    <property type="evidence" value="ECO:0007669"/>
    <property type="project" value="TreeGrafter"/>
</dbReference>
<accession>A0A1H6CH34</accession>
<keyword evidence="6" id="KW-0862">Zinc</keyword>
<dbReference type="NCBIfam" id="NF006047">
    <property type="entry name" value="PRK08193.1"/>
    <property type="match status" value="1"/>
</dbReference>